<keyword evidence="5" id="KW-1185">Reference proteome</keyword>
<comment type="caution">
    <text evidence="4">The sequence shown here is derived from an EMBL/GenBank/DDBJ whole genome shotgun (WGS) entry which is preliminary data.</text>
</comment>
<evidence type="ECO:0000313" key="5">
    <source>
        <dbReference type="Proteomes" id="UP000655366"/>
    </source>
</evidence>
<dbReference type="AlphaFoldDB" id="A0A931CKK7"/>
<dbReference type="Proteomes" id="UP000655366">
    <property type="component" value="Unassembled WGS sequence"/>
</dbReference>
<feature type="region of interest" description="Disordered" evidence="1">
    <location>
        <begin position="1"/>
        <end position="36"/>
    </location>
</feature>
<dbReference type="EMBL" id="JADNYM010000002">
    <property type="protein sequence ID" value="MBG0738195.1"/>
    <property type="molecule type" value="Genomic_DNA"/>
</dbReference>
<protein>
    <submittedName>
        <fullName evidence="4">LytR C-terminal domain-containing protein</fullName>
    </submittedName>
</protein>
<gene>
    <name evidence="4" type="ORF">IV500_01925</name>
</gene>
<feature type="compositionally biased region" description="Basic residues" evidence="1">
    <location>
        <begin position="25"/>
        <end position="35"/>
    </location>
</feature>
<feature type="compositionally biased region" description="Low complexity" evidence="1">
    <location>
        <begin position="234"/>
        <end position="245"/>
    </location>
</feature>
<keyword evidence="2" id="KW-0812">Transmembrane</keyword>
<sequence>MRSGTGAREARKARAAQRQSEKRVLRAHQRQRRRSKDVTVFHGHHVVSGPDLQQVFAPTQELENPIQFRHRLVHGVILTALAALVIAGVVLAMLLARGDIVLPFGQSRTTAALACPAATFDYPANKDVLVNVYNSTLREGLATSVAAELKDRGFQIGAIANKSTNYSGPAVIVSGAAGQSAAFNLQRNLAGTDYVQDDRTDASVDVYLASGFSELVAAEKVDQTPGLLSCPQMSPSATPGATSPP</sequence>
<evidence type="ECO:0000256" key="1">
    <source>
        <dbReference type="SAM" id="MobiDB-lite"/>
    </source>
</evidence>
<evidence type="ECO:0000259" key="3">
    <source>
        <dbReference type="Pfam" id="PF13399"/>
    </source>
</evidence>
<evidence type="ECO:0000313" key="4">
    <source>
        <dbReference type="EMBL" id="MBG0738195.1"/>
    </source>
</evidence>
<dbReference type="InterPro" id="IPR027381">
    <property type="entry name" value="LytR/CpsA/Psr_C"/>
</dbReference>
<feature type="region of interest" description="Disordered" evidence="1">
    <location>
        <begin position="226"/>
        <end position="245"/>
    </location>
</feature>
<proteinExistence type="predicted"/>
<evidence type="ECO:0000256" key="2">
    <source>
        <dbReference type="SAM" id="Phobius"/>
    </source>
</evidence>
<feature type="domain" description="LytR/CpsA/Psr regulator C-terminal" evidence="3">
    <location>
        <begin position="128"/>
        <end position="212"/>
    </location>
</feature>
<feature type="transmembrane region" description="Helical" evidence="2">
    <location>
        <begin position="72"/>
        <end position="96"/>
    </location>
</feature>
<organism evidence="4 5">
    <name type="scientific">Arthrobacter terrae</name>
    <dbReference type="NCBI Taxonomy" id="2935737"/>
    <lineage>
        <taxon>Bacteria</taxon>
        <taxon>Bacillati</taxon>
        <taxon>Actinomycetota</taxon>
        <taxon>Actinomycetes</taxon>
        <taxon>Micrococcales</taxon>
        <taxon>Micrococcaceae</taxon>
        <taxon>Arthrobacter</taxon>
    </lineage>
</organism>
<name>A0A931CKK7_9MICC</name>
<keyword evidence="2" id="KW-0472">Membrane</keyword>
<dbReference type="Pfam" id="PF13399">
    <property type="entry name" value="LytR_C"/>
    <property type="match status" value="1"/>
</dbReference>
<dbReference type="Gene3D" id="3.30.70.2390">
    <property type="match status" value="1"/>
</dbReference>
<accession>A0A931CKK7</accession>
<reference evidence="4 5" key="1">
    <citation type="submission" date="2020-11" db="EMBL/GenBank/DDBJ databases">
        <title>Arthrobacter antarcticus sp. nov., isolated from Antarctic Soil.</title>
        <authorList>
            <person name="Li J."/>
        </authorList>
    </citation>
    <scope>NUCLEOTIDE SEQUENCE [LARGE SCALE GENOMIC DNA]</scope>
    <source>
        <strain evidence="4 5">Z1-20</strain>
    </source>
</reference>
<keyword evidence="2" id="KW-1133">Transmembrane helix</keyword>